<protein>
    <submittedName>
        <fullName evidence="2">Uncharacterized protein</fullName>
    </submittedName>
</protein>
<name>A0AAN9GNC7_9CAEN</name>
<reference evidence="2 3" key="1">
    <citation type="submission" date="2024-02" db="EMBL/GenBank/DDBJ databases">
        <title>Chromosome-scale genome assembly of the rough periwinkle Littorina saxatilis.</title>
        <authorList>
            <person name="De Jode A."/>
            <person name="Faria R."/>
            <person name="Formenti G."/>
            <person name="Sims Y."/>
            <person name="Smith T.P."/>
            <person name="Tracey A."/>
            <person name="Wood J.M.D."/>
            <person name="Zagrodzka Z.B."/>
            <person name="Johannesson K."/>
            <person name="Butlin R.K."/>
            <person name="Leder E.H."/>
        </authorList>
    </citation>
    <scope>NUCLEOTIDE SEQUENCE [LARGE SCALE GENOMIC DNA]</scope>
    <source>
        <strain evidence="2">Snail1</strain>
        <tissue evidence="2">Muscle</tissue>
    </source>
</reference>
<dbReference type="Proteomes" id="UP001374579">
    <property type="component" value="Unassembled WGS sequence"/>
</dbReference>
<evidence type="ECO:0000313" key="3">
    <source>
        <dbReference type="Proteomes" id="UP001374579"/>
    </source>
</evidence>
<comment type="caution">
    <text evidence="2">The sequence shown here is derived from an EMBL/GenBank/DDBJ whole genome shotgun (WGS) entry which is preliminary data.</text>
</comment>
<accession>A0AAN9GNC7</accession>
<organism evidence="2 3">
    <name type="scientific">Littorina saxatilis</name>
    <dbReference type="NCBI Taxonomy" id="31220"/>
    <lineage>
        <taxon>Eukaryota</taxon>
        <taxon>Metazoa</taxon>
        <taxon>Spiralia</taxon>
        <taxon>Lophotrochozoa</taxon>
        <taxon>Mollusca</taxon>
        <taxon>Gastropoda</taxon>
        <taxon>Caenogastropoda</taxon>
        <taxon>Littorinimorpha</taxon>
        <taxon>Littorinoidea</taxon>
        <taxon>Littorinidae</taxon>
        <taxon>Littorina</taxon>
    </lineage>
</organism>
<dbReference type="AlphaFoldDB" id="A0AAN9GNC7"/>
<dbReference type="EMBL" id="JBAMIC010000001">
    <property type="protein sequence ID" value="KAK7114679.1"/>
    <property type="molecule type" value="Genomic_DNA"/>
</dbReference>
<sequence>MSLCQREDKTNQPKHADEMSLDPHVPNLDWTRIRTRNELGRSILPFPLHEHVSALQSGLRSVFSTTENTSSSGFPGRSTPLSSQPLIR</sequence>
<evidence type="ECO:0000313" key="2">
    <source>
        <dbReference type="EMBL" id="KAK7114679.1"/>
    </source>
</evidence>
<feature type="region of interest" description="Disordered" evidence="1">
    <location>
        <begin position="1"/>
        <end position="25"/>
    </location>
</feature>
<gene>
    <name evidence="2" type="ORF">V1264_000701</name>
</gene>
<feature type="compositionally biased region" description="Basic and acidic residues" evidence="1">
    <location>
        <begin position="1"/>
        <end position="18"/>
    </location>
</feature>
<evidence type="ECO:0000256" key="1">
    <source>
        <dbReference type="SAM" id="MobiDB-lite"/>
    </source>
</evidence>
<proteinExistence type="predicted"/>
<feature type="region of interest" description="Disordered" evidence="1">
    <location>
        <begin position="64"/>
        <end position="88"/>
    </location>
</feature>
<keyword evidence="3" id="KW-1185">Reference proteome</keyword>